<keyword evidence="1" id="KW-1133">Transmembrane helix</keyword>
<reference evidence="2" key="1">
    <citation type="submission" date="2021-01" db="UniProtKB">
        <authorList>
            <consortium name="EnsemblPlants"/>
        </authorList>
    </citation>
    <scope>IDENTIFICATION</scope>
</reference>
<dbReference type="Gramene" id="Kaladp1213s0004.1.v1.1">
    <property type="protein sequence ID" value="Kaladp1213s0004.1.v1.1.CDS.1"/>
    <property type="gene ID" value="Kaladp1213s0004.v1.1"/>
</dbReference>
<protein>
    <recommendedName>
        <fullName evidence="4">Ribosomal protein L34e superfamily protein</fullName>
    </recommendedName>
</protein>
<dbReference type="EnsemblPlants" id="Kaladp1213s0004.1.v1.1">
    <property type="protein sequence ID" value="Kaladp1213s0004.1.v1.1.CDS.1"/>
    <property type="gene ID" value="Kaladp1213s0004.v1.1"/>
</dbReference>
<evidence type="ECO:0000313" key="2">
    <source>
        <dbReference type="EnsemblPlants" id="Kaladp1213s0004.1.v1.1.CDS.1"/>
    </source>
</evidence>
<keyword evidence="3" id="KW-1185">Reference proteome</keyword>
<dbReference type="AlphaFoldDB" id="A0A7N0VL22"/>
<name>A0A7N0VL22_KALFE</name>
<dbReference type="PANTHER" id="PTHR46996:SF4">
    <property type="entry name" value="RIBOSOMAL PROTEIN L34E SUPERFAMILY PROTEIN"/>
    <property type="match status" value="1"/>
</dbReference>
<evidence type="ECO:0000256" key="1">
    <source>
        <dbReference type="SAM" id="Phobius"/>
    </source>
</evidence>
<evidence type="ECO:0000313" key="3">
    <source>
        <dbReference type="Proteomes" id="UP000594263"/>
    </source>
</evidence>
<proteinExistence type="predicted"/>
<dbReference type="PANTHER" id="PTHR46996">
    <property type="entry name" value="OS05G0488500 PROTEIN"/>
    <property type="match status" value="1"/>
</dbReference>
<sequence>MSNWNQVRARRAPSLISGLKIQSCGECQFAIVDFVMLVAALGALACLLFPYAKIAALSCVGMVGVGVSLVKEEVANAPALYFSLALGAFCASLCAVVILACVGAKCGRPGCKGMRKRAAFGVQVQTEEMLKSSSHSDGLENGVGSFKEGMGRLGREHVRLMEARLRKMAPVNGKAVLVYRARCGCSIGRLEVAGPRSKSKK</sequence>
<dbReference type="OMA" id="WVYMFIG"/>
<organism evidence="2 3">
    <name type="scientific">Kalanchoe fedtschenkoi</name>
    <name type="common">Lavender scallops</name>
    <name type="synonym">South American air plant</name>
    <dbReference type="NCBI Taxonomy" id="63787"/>
    <lineage>
        <taxon>Eukaryota</taxon>
        <taxon>Viridiplantae</taxon>
        <taxon>Streptophyta</taxon>
        <taxon>Embryophyta</taxon>
        <taxon>Tracheophyta</taxon>
        <taxon>Spermatophyta</taxon>
        <taxon>Magnoliopsida</taxon>
        <taxon>eudicotyledons</taxon>
        <taxon>Gunneridae</taxon>
        <taxon>Pentapetalae</taxon>
        <taxon>Saxifragales</taxon>
        <taxon>Crassulaceae</taxon>
        <taxon>Kalanchoe</taxon>
    </lineage>
</organism>
<feature type="transmembrane region" description="Helical" evidence="1">
    <location>
        <begin position="29"/>
        <end position="49"/>
    </location>
</feature>
<keyword evidence="1" id="KW-0472">Membrane</keyword>
<dbReference type="Proteomes" id="UP000594263">
    <property type="component" value="Unplaced"/>
</dbReference>
<keyword evidence="1" id="KW-0812">Transmembrane</keyword>
<feature type="transmembrane region" description="Helical" evidence="1">
    <location>
        <begin position="82"/>
        <end position="107"/>
    </location>
</feature>
<accession>A0A7N0VL22</accession>
<evidence type="ECO:0008006" key="4">
    <source>
        <dbReference type="Google" id="ProtNLM"/>
    </source>
</evidence>